<dbReference type="EMBL" id="RBLC01000001">
    <property type="protein sequence ID" value="RKS26640.1"/>
    <property type="molecule type" value="Genomic_DNA"/>
</dbReference>
<name>A0A495MMN9_9FLAO</name>
<organism evidence="1 2">
    <name type="scientific">Flavobacterium endophyticum</name>
    <dbReference type="NCBI Taxonomy" id="1540163"/>
    <lineage>
        <taxon>Bacteria</taxon>
        <taxon>Pseudomonadati</taxon>
        <taxon>Bacteroidota</taxon>
        <taxon>Flavobacteriia</taxon>
        <taxon>Flavobacteriales</taxon>
        <taxon>Flavobacteriaceae</taxon>
        <taxon>Flavobacterium</taxon>
    </lineage>
</organism>
<evidence type="ECO:0000313" key="2">
    <source>
        <dbReference type="Proteomes" id="UP000277579"/>
    </source>
</evidence>
<evidence type="ECO:0000313" key="1">
    <source>
        <dbReference type="EMBL" id="RKS26640.1"/>
    </source>
</evidence>
<accession>A0A495MMN9</accession>
<dbReference type="AlphaFoldDB" id="A0A495MMN9"/>
<dbReference type="Proteomes" id="UP000277579">
    <property type="component" value="Unassembled WGS sequence"/>
</dbReference>
<proteinExistence type="predicted"/>
<protein>
    <submittedName>
        <fullName evidence="1">Uncharacterized protein</fullName>
    </submittedName>
</protein>
<comment type="caution">
    <text evidence="1">The sequence shown here is derived from an EMBL/GenBank/DDBJ whole genome shotgun (WGS) entry which is preliminary data.</text>
</comment>
<reference evidence="1 2" key="1">
    <citation type="submission" date="2018-10" db="EMBL/GenBank/DDBJ databases">
        <title>Genomic Encyclopedia of Archaeal and Bacterial Type Strains, Phase II (KMG-II): from individual species to whole genera.</title>
        <authorList>
            <person name="Goeker M."/>
        </authorList>
    </citation>
    <scope>NUCLEOTIDE SEQUENCE [LARGE SCALE GENOMIC DNA]</scope>
    <source>
        <strain evidence="1 2">DSM 29537</strain>
    </source>
</reference>
<gene>
    <name evidence="1" type="ORF">CLV94_1705</name>
</gene>
<keyword evidence="2" id="KW-1185">Reference proteome</keyword>
<sequence>MGCFNSNITPVQLNKRDFNLNKSLFNLSISYSNLNISLIQPNKRDPN</sequence>